<dbReference type="KEGG" id="gfl:GRFL_3565"/>
<name>A0A1L7I9N0_9FLAO</name>
<accession>A0A1L7I9N0</accession>
<keyword evidence="2" id="KW-1185">Reference proteome</keyword>
<evidence type="ECO:0000313" key="2">
    <source>
        <dbReference type="Proteomes" id="UP000186230"/>
    </source>
</evidence>
<sequence length="125" mass="14680">MIKVEKTCELAFTTLKFYKNFVVSTVHENSNLDESEIQELRDVIIDYYQNRPFVYISNRLHSYSVNPLIYVNLVQLNLLKGICIVCEDFNRLQTANFERQFATMPFDLFQDLEEAKAWAKGLINS</sequence>
<gene>
    <name evidence="1" type="ORF">GRFL_3565</name>
</gene>
<proteinExistence type="predicted"/>
<protein>
    <submittedName>
        <fullName evidence="1">Uncharacterized protein</fullName>
    </submittedName>
</protein>
<dbReference type="AlphaFoldDB" id="A0A1L7I9N0"/>
<dbReference type="Proteomes" id="UP000186230">
    <property type="component" value="Chromosome"/>
</dbReference>
<organism evidence="1 2">
    <name type="scientific">Christiangramia flava JLT2011</name>
    <dbReference type="NCBI Taxonomy" id="1229726"/>
    <lineage>
        <taxon>Bacteria</taxon>
        <taxon>Pseudomonadati</taxon>
        <taxon>Bacteroidota</taxon>
        <taxon>Flavobacteriia</taxon>
        <taxon>Flavobacteriales</taxon>
        <taxon>Flavobacteriaceae</taxon>
        <taxon>Christiangramia</taxon>
    </lineage>
</organism>
<dbReference type="STRING" id="1229726.GRFL_3565"/>
<reference evidence="1 2" key="1">
    <citation type="submission" date="2016-07" db="EMBL/GenBank/DDBJ databases">
        <title>Multi-omics approach to identify versatile polysaccharide utilization systems of a marine flavobacterium Gramella flava.</title>
        <authorList>
            <person name="Tang K."/>
        </authorList>
    </citation>
    <scope>NUCLEOTIDE SEQUENCE [LARGE SCALE GENOMIC DNA]</scope>
    <source>
        <strain evidence="1 2">JLT2011</strain>
    </source>
</reference>
<dbReference type="OrthoDB" id="1144359at2"/>
<dbReference type="RefSeq" id="WP_086047664.1">
    <property type="nucleotide sequence ID" value="NZ_AMRU01000004.1"/>
</dbReference>
<evidence type="ECO:0000313" key="1">
    <source>
        <dbReference type="EMBL" id="APU70289.1"/>
    </source>
</evidence>
<dbReference type="EMBL" id="CP016359">
    <property type="protein sequence ID" value="APU70289.1"/>
    <property type="molecule type" value="Genomic_DNA"/>
</dbReference>